<dbReference type="InterPro" id="IPR033304">
    <property type="entry name" value="DLEC1"/>
</dbReference>
<protein>
    <recommendedName>
        <fullName evidence="3">MSP domain-containing protein</fullName>
    </recommendedName>
</protein>
<feature type="region of interest" description="Disordered" evidence="1">
    <location>
        <begin position="1"/>
        <end position="41"/>
    </location>
</feature>
<accession>A0A7S1PGW5</accession>
<name>A0A7S1PGW5_9EUKA</name>
<dbReference type="GO" id="GO:0005929">
    <property type="term" value="C:cilium"/>
    <property type="evidence" value="ECO:0007669"/>
    <property type="project" value="TreeGrafter"/>
</dbReference>
<dbReference type="GO" id="GO:0008285">
    <property type="term" value="P:negative regulation of cell population proliferation"/>
    <property type="evidence" value="ECO:0007669"/>
    <property type="project" value="InterPro"/>
</dbReference>
<dbReference type="GO" id="GO:0005737">
    <property type="term" value="C:cytoplasm"/>
    <property type="evidence" value="ECO:0007669"/>
    <property type="project" value="TreeGrafter"/>
</dbReference>
<dbReference type="PANTHER" id="PTHR46348:SF1">
    <property type="entry name" value="DELETED IN LUNG AND ESOPHAGEAL CANCER PROTEIN 1"/>
    <property type="match status" value="1"/>
</dbReference>
<reference evidence="2" key="1">
    <citation type="submission" date="2021-01" db="EMBL/GenBank/DDBJ databases">
        <authorList>
            <person name="Corre E."/>
            <person name="Pelletier E."/>
            <person name="Niang G."/>
            <person name="Scheremetjew M."/>
            <person name="Finn R."/>
            <person name="Kale V."/>
            <person name="Holt S."/>
            <person name="Cochrane G."/>
            <person name="Meng A."/>
            <person name="Brown T."/>
            <person name="Cohen L."/>
        </authorList>
    </citation>
    <scope>NUCLEOTIDE SEQUENCE</scope>
    <source>
        <strain evidence="2">WS</strain>
    </source>
</reference>
<evidence type="ECO:0000313" key="2">
    <source>
        <dbReference type="EMBL" id="CAD9083610.1"/>
    </source>
</evidence>
<dbReference type="InterPro" id="IPR013783">
    <property type="entry name" value="Ig-like_fold"/>
</dbReference>
<dbReference type="Gene3D" id="2.60.40.10">
    <property type="entry name" value="Immunoglobulins"/>
    <property type="match status" value="6"/>
</dbReference>
<dbReference type="PANTHER" id="PTHR46348">
    <property type="entry name" value="DELETED IN LUNG AND ESOPHAGEAL CANCER PROTEIN 1"/>
    <property type="match status" value="1"/>
</dbReference>
<dbReference type="EMBL" id="HBGD01008341">
    <property type="protein sequence ID" value="CAD9083610.1"/>
    <property type="molecule type" value="Transcribed_RNA"/>
</dbReference>
<proteinExistence type="predicted"/>
<feature type="region of interest" description="Disordered" evidence="1">
    <location>
        <begin position="289"/>
        <end position="320"/>
    </location>
</feature>
<feature type="compositionally biased region" description="Polar residues" evidence="1">
    <location>
        <begin position="290"/>
        <end position="305"/>
    </location>
</feature>
<feature type="region of interest" description="Disordered" evidence="1">
    <location>
        <begin position="1041"/>
        <end position="1062"/>
    </location>
</feature>
<evidence type="ECO:0008006" key="3">
    <source>
        <dbReference type="Google" id="ProtNLM"/>
    </source>
</evidence>
<feature type="compositionally biased region" description="Polar residues" evidence="1">
    <location>
        <begin position="1"/>
        <end position="21"/>
    </location>
</feature>
<organism evidence="2">
    <name type="scientific">Percolomonas cosmopolitus</name>
    <dbReference type="NCBI Taxonomy" id="63605"/>
    <lineage>
        <taxon>Eukaryota</taxon>
        <taxon>Discoba</taxon>
        <taxon>Heterolobosea</taxon>
        <taxon>Tetramitia</taxon>
        <taxon>Eutetramitia</taxon>
        <taxon>Percolomonadidae</taxon>
        <taxon>Percolomonas</taxon>
    </lineage>
</organism>
<dbReference type="GO" id="GO:0015631">
    <property type="term" value="F:tubulin binding"/>
    <property type="evidence" value="ECO:0007669"/>
    <property type="project" value="TreeGrafter"/>
</dbReference>
<evidence type="ECO:0000256" key="1">
    <source>
        <dbReference type="SAM" id="MobiDB-lite"/>
    </source>
</evidence>
<gene>
    <name evidence="2" type="ORF">PCOS0759_LOCUS6864</name>
</gene>
<sequence>MLNSTSSNLNQTQHSTLSTKSFHQEARKPTRSSAVRFSSEKRKSIEIAPNTHFVQLSNEQKKASSNDSLIASFPFALSTKFINLKKSHNTHELTLTNRSNISQRVIILPFETAYFDVKRCDDVHNGFIAPGMSLKLKLQLRDIIESERYEDVLRIRASDRKGVDVRGCEIEVRGGDWSKAPELKVLLLAEELQRKQSAQQPQNLNESLRSQFNPQEMTAMDFENDPRAFHFESTCVGNRIEQRFLVTNAGERAATFHWCGNYEDRESLWNGDGLFQFCGVEVLESDMKSRQSNASRNTNNVGQRLSSVSPSSEEEDDEHQLVNNSHTFHLSPQQQAYMHFAFIPPKCDSFRRSLYLVNDETSDIYEFQLSGEGVWPELMRETLNDSVPLPTTLFFPEIYSKALAERQVQFVNLSDTTVAFHWEVFLMHMEKNAAPVVHSSRLDMPAAFDSPFRISPASGTIAPHESQKFTITFEAPTRLTEKVLYDAYIALFMDGIPAPVSMVLEASEEQDSHPEISITHDTSSPFVFPFERHYQADVEHYFTHQLHSQITSSDPHHMFQTADALYEELLHTPCNPRREYPQACDEMLPKISVCTSFVKLHATALPAPIKLSHQNILFGLPLTIGTVTEKQFQIINESTVDSSFSFGDKIDSEHFSAQFVPNQGTLPSNSSVTVKFYFLPKTIGEISSAFQCHLEDEVHEALVFRIRAIVKGPTLYVDSPMIDFGVSEVGKTLSTTVRLTNASESGLNFMFGTPNNEGEDTHLELETPGLEQLVSFEPSGYHLAPHESLLVNVHLTCARASSLHNIVPIYVEFGDTAYITVRGDIQEAKVQMEKQIVDMGVTFIDTQSQNITLTMRNASSLETTFYWYTDEVNHDEDMQVSVVPQSGAIAPGATFDVNVSTISSVVGKFERVLPCFFQDDRENYSGVLLRGEVRGLSVEVFVTETSSDPLQEVPLQDSLRNVVQNCVLSAINEPTQFVLPSVDFGTLRIGDKPGVRSLRLRKLANMLAFFSLQFENYHAPVVHSRRQTKVSFHGEAAAGAAVSQRSTAKGKRRHSKISSARSGSLTIRSAFSAKSTQRKSLIATQSAPFQSKNATVLLKAREKQNKDSTFFEEALSNGYGCAFDASLLNGRLEHSLTSVDLLCYSNAPGVYKDRLLLEIQPLPPMHMNVSARVEGCPVQVLQKTLGLRPMKDANSKMNSTLVWPSVDASAQSGSMMKKTVYVQNTSIDALEMTWVFVPNNAAINTRLVENPETGRIEVVCEENEIEHDNEESLAEFGIPFSFEPAKATILPGDVQTFVISFEPRLVNGDENDFAQKLHDCSMKSRFKYLNDRKYPPNVRPEDCSSRDHDLDCLVPLRLQMVGTSVLPELDAHTKCVKFKCSVHDAQDTHDDSVFTKSVTLSNPTSAALSFTMNFVDDKGSARGASFKLLDVEGGQHPLSRDVGAGISTSSRKLATLKPIAPSRRKSSHLLTKSMYQLKPGEDMKIQTLVRPNVLSNIRHEYDNQLKQFKSRVSHPGKLQIKFSSGHLQEIPTELIIHFPVISSNVESVNFGLVGRNPVTRAFRIINYSTVSKAKWKIIEPKQHQRVFYIHSGAGSVLGNVHGETAAHDSSEVTVTFRPRASKQYDMSILIQVENGKHLSLNISGTGNLKELQQHDDDEMEAVNMSRQQHQDAKHV</sequence>